<keyword evidence="9" id="KW-0809">Transit peptide</keyword>
<evidence type="ECO:0000256" key="15">
    <source>
        <dbReference type="ARBA" id="ARBA00038456"/>
    </source>
</evidence>
<evidence type="ECO:0000256" key="13">
    <source>
        <dbReference type="ARBA" id="ARBA00035852"/>
    </source>
</evidence>
<keyword evidence="11" id="KW-0472">Membrane</keyword>
<feature type="domain" description="Thioesterase" evidence="24">
    <location>
        <begin position="43"/>
        <end position="116"/>
    </location>
</feature>
<comment type="catalytic activity">
    <reaction evidence="23">
        <text>tetradecanoyl-CoA + H2O = tetradecanoate + CoA + H(+)</text>
        <dbReference type="Rhea" id="RHEA:40119"/>
        <dbReference type="ChEBI" id="CHEBI:15377"/>
        <dbReference type="ChEBI" id="CHEBI:15378"/>
        <dbReference type="ChEBI" id="CHEBI:30807"/>
        <dbReference type="ChEBI" id="CHEBI:57287"/>
        <dbReference type="ChEBI" id="CHEBI:57385"/>
    </reaction>
    <physiologicalReaction direction="left-to-right" evidence="23">
        <dbReference type="Rhea" id="RHEA:40120"/>
    </physiologicalReaction>
</comment>
<evidence type="ECO:0000256" key="5">
    <source>
        <dbReference type="ARBA" id="ARBA00022490"/>
    </source>
</evidence>
<keyword evidence="5" id="KW-0963">Cytoplasm</keyword>
<evidence type="ECO:0000313" key="26">
    <source>
        <dbReference type="Proteomes" id="UP000665020"/>
    </source>
</evidence>
<dbReference type="EC" id="3.1.2.2" evidence="16"/>
<keyword evidence="4" id="KW-1003">Cell membrane</keyword>
<dbReference type="PANTHER" id="PTHR12418:SF19">
    <property type="entry name" value="ACYL-COENZYME A THIOESTERASE THEM4"/>
    <property type="match status" value="1"/>
</dbReference>
<evidence type="ECO:0000256" key="22">
    <source>
        <dbReference type="ARBA" id="ARBA00048074"/>
    </source>
</evidence>
<evidence type="ECO:0000256" key="9">
    <source>
        <dbReference type="ARBA" id="ARBA00022946"/>
    </source>
</evidence>
<evidence type="ECO:0000256" key="16">
    <source>
        <dbReference type="ARBA" id="ARBA00038848"/>
    </source>
</evidence>
<organism evidence="25 26">
    <name type="scientific">Iocasia fonsfrigidae</name>
    <dbReference type="NCBI Taxonomy" id="2682810"/>
    <lineage>
        <taxon>Bacteria</taxon>
        <taxon>Bacillati</taxon>
        <taxon>Bacillota</taxon>
        <taxon>Clostridia</taxon>
        <taxon>Halanaerobiales</taxon>
        <taxon>Halanaerobiaceae</taxon>
        <taxon>Iocasia</taxon>
    </lineage>
</organism>
<evidence type="ECO:0000256" key="19">
    <source>
        <dbReference type="ARBA" id="ARBA00047588"/>
    </source>
</evidence>
<comment type="catalytic activity">
    <reaction evidence="20">
        <text>hexadecanoyl-CoA + H2O = hexadecanoate + CoA + H(+)</text>
        <dbReference type="Rhea" id="RHEA:16645"/>
        <dbReference type="ChEBI" id="CHEBI:7896"/>
        <dbReference type="ChEBI" id="CHEBI:15377"/>
        <dbReference type="ChEBI" id="CHEBI:15378"/>
        <dbReference type="ChEBI" id="CHEBI:57287"/>
        <dbReference type="ChEBI" id="CHEBI:57379"/>
        <dbReference type="EC" id="3.1.2.2"/>
    </reaction>
    <physiologicalReaction direction="left-to-right" evidence="20">
        <dbReference type="Rhea" id="RHEA:16646"/>
    </physiologicalReaction>
</comment>
<keyword evidence="6" id="KW-0053">Apoptosis</keyword>
<keyword evidence="8" id="KW-0276">Fatty acid metabolism</keyword>
<proteinExistence type="inferred from homology"/>
<evidence type="ECO:0000256" key="1">
    <source>
        <dbReference type="ARBA" id="ARBA00004170"/>
    </source>
</evidence>
<evidence type="ECO:0000256" key="21">
    <source>
        <dbReference type="ARBA" id="ARBA00047969"/>
    </source>
</evidence>
<comment type="catalytic activity">
    <reaction evidence="22">
        <text>dodecanoyl-CoA + H2O = dodecanoate + CoA + H(+)</text>
        <dbReference type="Rhea" id="RHEA:30135"/>
        <dbReference type="ChEBI" id="CHEBI:15377"/>
        <dbReference type="ChEBI" id="CHEBI:15378"/>
        <dbReference type="ChEBI" id="CHEBI:18262"/>
        <dbReference type="ChEBI" id="CHEBI:57287"/>
        <dbReference type="ChEBI" id="CHEBI:57375"/>
    </reaction>
    <physiologicalReaction direction="left-to-right" evidence="22">
        <dbReference type="Rhea" id="RHEA:30136"/>
    </physiologicalReaction>
</comment>
<keyword evidence="7" id="KW-0378">Hydrolase</keyword>
<dbReference type="RefSeq" id="WP_230868735.1">
    <property type="nucleotide sequence ID" value="NZ_CP046640.1"/>
</dbReference>
<evidence type="ECO:0000256" key="12">
    <source>
        <dbReference type="ARBA" id="ARBA00023273"/>
    </source>
</evidence>
<dbReference type="InterPro" id="IPR029069">
    <property type="entry name" value="HotDog_dom_sf"/>
</dbReference>
<dbReference type="CDD" id="cd03443">
    <property type="entry name" value="PaaI_thioesterase"/>
    <property type="match status" value="1"/>
</dbReference>
<dbReference type="InterPro" id="IPR006683">
    <property type="entry name" value="Thioestr_dom"/>
</dbReference>
<accession>A0A8A7KAF7</accession>
<comment type="subcellular location">
    <subcellularLocation>
        <location evidence="3">Cell projection</location>
        <location evidence="3">Ruffle membrane</location>
    </subcellularLocation>
    <subcellularLocation>
        <location evidence="2">Cytoplasm</location>
    </subcellularLocation>
    <subcellularLocation>
        <location evidence="1">Membrane</location>
        <topology evidence="1">Peripheral membrane protein</topology>
    </subcellularLocation>
</comment>
<dbReference type="GO" id="GO:0016020">
    <property type="term" value="C:membrane"/>
    <property type="evidence" value="ECO:0007669"/>
    <property type="project" value="UniProtKB-SubCell"/>
</dbReference>
<protein>
    <recommendedName>
        <fullName evidence="17">Acyl-coenzyme A thioesterase THEM4</fullName>
        <ecNumber evidence="16">3.1.2.2</ecNumber>
    </recommendedName>
    <alternativeName>
        <fullName evidence="18">Thioesterase superfamily member 4</fullName>
    </alternativeName>
</protein>
<dbReference type="InterPro" id="IPR052365">
    <property type="entry name" value="THEM4/THEM5_acyl-CoA_thioest"/>
</dbReference>
<evidence type="ECO:0000256" key="11">
    <source>
        <dbReference type="ARBA" id="ARBA00023136"/>
    </source>
</evidence>
<evidence type="ECO:0000256" key="6">
    <source>
        <dbReference type="ARBA" id="ARBA00022703"/>
    </source>
</evidence>
<reference evidence="25" key="1">
    <citation type="submission" date="2019-12" db="EMBL/GenBank/DDBJ databases">
        <authorList>
            <person name="zhang j."/>
            <person name="sun C.M."/>
        </authorList>
    </citation>
    <scope>NUCLEOTIDE SEQUENCE</scope>
    <source>
        <strain evidence="25">NS-1</strain>
    </source>
</reference>
<dbReference type="NCBIfam" id="TIGR00369">
    <property type="entry name" value="unchar_dom_1"/>
    <property type="match status" value="1"/>
</dbReference>
<keyword evidence="12" id="KW-0966">Cell projection</keyword>
<dbReference type="AlphaFoldDB" id="A0A8A7KAF7"/>
<comment type="catalytic activity">
    <reaction evidence="21">
        <text>decanoyl-CoA + H2O = decanoate + CoA + H(+)</text>
        <dbReference type="Rhea" id="RHEA:40059"/>
        <dbReference type="ChEBI" id="CHEBI:15377"/>
        <dbReference type="ChEBI" id="CHEBI:15378"/>
        <dbReference type="ChEBI" id="CHEBI:27689"/>
        <dbReference type="ChEBI" id="CHEBI:57287"/>
        <dbReference type="ChEBI" id="CHEBI:61430"/>
    </reaction>
    <physiologicalReaction direction="left-to-right" evidence="21">
        <dbReference type="Rhea" id="RHEA:40060"/>
    </physiologicalReaction>
</comment>
<evidence type="ECO:0000256" key="8">
    <source>
        <dbReference type="ARBA" id="ARBA00022832"/>
    </source>
</evidence>
<dbReference type="GO" id="GO:0006631">
    <property type="term" value="P:fatty acid metabolic process"/>
    <property type="evidence" value="ECO:0007669"/>
    <property type="project" value="UniProtKB-KW"/>
</dbReference>
<evidence type="ECO:0000313" key="25">
    <source>
        <dbReference type="EMBL" id="QTL97075.1"/>
    </source>
</evidence>
<evidence type="ECO:0000256" key="23">
    <source>
        <dbReference type="ARBA" id="ARBA00048180"/>
    </source>
</evidence>
<evidence type="ECO:0000256" key="17">
    <source>
        <dbReference type="ARBA" id="ARBA00040123"/>
    </source>
</evidence>
<dbReference type="PANTHER" id="PTHR12418">
    <property type="entry name" value="ACYL-COENZYME A THIOESTERASE THEM4"/>
    <property type="match status" value="1"/>
</dbReference>
<evidence type="ECO:0000256" key="3">
    <source>
        <dbReference type="ARBA" id="ARBA00004632"/>
    </source>
</evidence>
<dbReference type="GO" id="GO:0016289">
    <property type="term" value="F:acyl-CoA hydrolase activity"/>
    <property type="evidence" value="ECO:0007669"/>
    <property type="project" value="UniProtKB-ARBA"/>
</dbReference>
<evidence type="ECO:0000256" key="4">
    <source>
        <dbReference type="ARBA" id="ARBA00022475"/>
    </source>
</evidence>
<comment type="similarity">
    <text evidence="15">Belongs to the THEM4/THEM5 thioesterase family.</text>
</comment>
<evidence type="ECO:0000256" key="7">
    <source>
        <dbReference type="ARBA" id="ARBA00022801"/>
    </source>
</evidence>
<evidence type="ECO:0000256" key="20">
    <source>
        <dbReference type="ARBA" id="ARBA00047734"/>
    </source>
</evidence>
<keyword evidence="26" id="KW-1185">Reference proteome</keyword>
<evidence type="ECO:0000256" key="10">
    <source>
        <dbReference type="ARBA" id="ARBA00023098"/>
    </source>
</evidence>
<sequence length="127" mass="13925">MYNMCFACGKENPISLGLEFSKTDQNKVEADFIPLPEHQGYEGIIHGGIVSTLLDEAMVTAVNSLGVEAVTGELRVRFRQAMKVGKEVHITGAVKKRRSKLVLTEGEIKDKSGQMVALAEAKFMLVE</sequence>
<dbReference type="Gene3D" id="3.10.129.10">
    <property type="entry name" value="Hotdog Thioesterase"/>
    <property type="match status" value="1"/>
</dbReference>
<evidence type="ECO:0000256" key="14">
    <source>
        <dbReference type="ARBA" id="ARBA00037002"/>
    </source>
</evidence>
<gene>
    <name evidence="25" type="ORF">GM661_03315</name>
</gene>
<dbReference type="Pfam" id="PF03061">
    <property type="entry name" value="4HBT"/>
    <property type="match status" value="1"/>
</dbReference>
<dbReference type="GO" id="GO:0005737">
    <property type="term" value="C:cytoplasm"/>
    <property type="evidence" value="ECO:0007669"/>
    <property type="project" value="UniProtKB-SubCell"/>
</dbReference>
<comment type="catalytic activity">
    <reaction evidence="13">
        <text>(5Z,8Z,11Z,14Z)-eicosatetraenoyl-CoA + H2O = (5Z,8Z,11Z,14Z)-eicosatetraenoate + CoA + H(+)</text>
        <dbReference type="Rhea" id="RHEA:40151"/>
        <dbReference type="ChEBI" id="CHEBI:15377"/>
        <dbReference type="ChEBI" id="CHEBI:15378"/>
        <dbReference type="ChEBI" id="CHEBI:32395"/>
        <dbReference type="ChEBI" id="CHEBI:57287"/>
        <dbReference type="ChEBI" id="CHEBI:57368"/>
    </reaction>
    <physiologicalReaction direction="left-to-right" evidence="13">
        <dbReference type="Rhea" id="RHEA:40152"/>
    </physiologicalReaction>
</comment>
<dbReference type="SUPFAM" id="SSF54637">
    <property type="entry name" value="Thioesterase/thiol ester dehydrase-isomerase"/>
    <property type="match status" value="1"/>
</dbReference>
<evidence type="ECO:0000259" key="24">
    <source>
        <dbReference type="Pfam" id="PF03061"/>
    </source>
</evidence>
<evidence type="ECO:0000256" key="2">
    <source>
        <dbReference type="ARBA" id="ARBA00004496"/>
    </source>
</evidence>
<keyword evidence="10" id="KW-0443">Lipid metabolism</keyword>
<dbReference type="KEGG" id="ifn:GM661_03315"/>
<comment type="catalytic activity">
    <reaction evidence="19">
        <text>octanoyl-CoA + H2O = octanoate + CoA + H(+)</text>
        <dbReference type="Rhea" id="RHEA:30143"/>
        <dbReference type="ChEBI" id="CHEBI:15377"/>
        <dbReference type="ChEBI" id="CHEBI:15378"/>
        <dbReference type="ChEBI" id="CHEBI:25646"/>
        <dbReference type="ChEBI" id="CHEBI:57287"/>
        <dbReference type="ChEBI" id="CHEBI:57386"/>
    </reaction>
    <physiologicalReaction direction="left-to-right" evidence="19">
        <dbReference type="Rhea" id="RHEA:30144"/>
    </physiologicalReaction>
</comment>
<dbReference type="Proteomes" id="UP000665020">
    <property type="component" value="Chromosome"/>
</dbReference>
<evidence type="ECO:0000256" key="18">
    <source>
        <dbReference type="ARBA" id="ARBA00043210"/>
    </source>
</evidence>
<name>A0A8A7KAF7_9FIRM</name>
<dbReference type="EMBL" id="CP046640">
    <property type="protein sequence ID" value="QTL97075.1"/>
    <property type="molecule type" value="Genomic_DNA"/>
</dbReference>
<comment type="catalytic activity">
    <reaction evidence="14">
        <text>(9Z)-octadecenoyl-CoA + H2O = (9Z)-octadecenoate + CoA + H(+)</text>
        <dbReference type="Rhea" id="RHEA:40139"/>
        <dbReference type="ChEBI" id="CHEBI:15377"/>
        <dbReference type="ChEBI" id="CHEBI:15378"/>
        <dbReference type="ChEBI" id="CHEBI:30823"/>
        <dbReference type="ChEBI" id="CHEBI:57287"/>
        <dbReference type="ChEBI" id="CHEBI:57387"/>
    </reaction>
    <physiologicalReaction direction="left-to-right" evidence="14">
        <dbReference type="Rhea" id="RHEA:40140"/>
    </physiologicalReaction>
</comment>
<dbReference type="InterPro" id="IPR003736">
    <property type="entry name" value="PAAI_dom"/>
</dbReference>